<evidence type="ECO:0000313" key="13">
    <source>
        <dbReference type="EMBL" id="MDT0497006.1"/>
    </source>
</evidence>
<dbReference type="SMART" id="SM01091">
    <property type="entry name" value="CorC_HlyC"/>
    <property type="match status" value="1"/>
</dbReference>
<dbReference type="Proteomes" id="UP001254608">
    <property type="component" value="Unassembled WGS sequence"/>
</dbReference>
<evidence type="ECO:0000256" key="7">
    <source>
        <dbReference type="ARBA" id="ARBA00023136"/>
    </source>
</evidence>
<dbReference type="Pfam" id="PF00571">
    <property type="entry name" value="CBS"/>
    <property type="match status" value="2"/>
</dbReference>
<dbReference type="InterPro" id="IPR002550">
    <property type="entry name" value="CNNM"/>
</dbReference>
<keyword evidence="14" id="KW-1185">Reference proteome</keyword>
<keyword evidence="6 8" id="KW-0129">CBS domain</keyword>
<protein>
    <submittedName>
        <fullName evidence="13">Hemolysin family protein</fullName>
    </submittedName>
</protein>
<evidence type="ECO:0000256" key="6">
    <source>
        <dbReference type="ARBA" id="ARBA00023122"/>
    </source>
</evidence>
<feature type="domain" description="CBS" evidence="11">
    <location>
        <begin position="222"/>
        <end position="284"/>
    </location>
</feature>
<evidence type="ECO:0000256" key="4">
    <source>
        <dbReference type="ARBA" id="ARBA00022737"/>
    </source>
</evidence>
<accession>A0ABU2WGK8</accession>
<dbReference type="EMBL" id="JAVRIC010000006">
    <property type="protein sequence ID" value="MDT0497006.1"/>
    <property type="molecule type" value="Genomic_DNA"/>
</dbReference>
<dbReference type="Gene3D" id="3.30.465.10">
    <property type="match status" value="1"/>
</dbReference>
<keyword evidence="7 9" id="KW-0472">Membrane</keyword>
<reference evidence="13 14" key="1">
    <citation type="submission" date="2023-09" db="EMBL/GenBank/DDBJ databases">
        <authorList>
            <person name="Rey-Velasco X."/>
        </authorList>
    </citation>
    <scope>NUCLEOTIDE SEQUENCE [LARGE SCALE GENOMIC DNA]</scope>
    <source>
        <strain evidence="13 14">W345</strain>
    </source>
</reference>
<evidence type="ECO:0000256" key="10">
    <source>
        <dbReference type="SAM" id="Phobius"/>
    </source>
</evidence>
<evidence type="ECO:0000256" key="1">
    <source>
        <dbReference type="ARBA" id="ARBA00004651"/>
    </source>
</evidence>
<dbReference type="PANTHER" id="PTHR43099">
    <property type="entry name" value="UPF0053 PROTEIN YRKA"/>
    <property type="match status" value="1"/>
</dbReference>
<feature type="transmembrane region" description="Helical" evidence="10">
    <location>
        <begin position="56"/>
        <end position="77"/>
    </location>
</feature>
<evidence type="ECO:0000256" key="9">
    <source>
        <dbReference type="PROSITE-ProRule" id="PRU01193"/>
    </source>
</evidence>
<dbReference type="InterPro" id="IPR016169">
    <property type="entry name" value="FAD-bd_PCMH_sub2"/>
</dbReference>
<proteinExistence type="predicted"/>
<evidence type="ECO:0000256" key="8">
    <source>
        <dbReference type="PROSITE-ProRule" id="PRU00703"/>
    </source>
</evidence>
<evidence type="ECO:0000259" key="12">
    <source>
        <dbReference type="PROSITE" id="PS51846"/>
    </source>
</evidence>
<comment type="caution">
    <text evidence="13">The sequence shown here is derived from an EMBL/GenBank/DDBJ whole genome shotgun (WGS) entry which is preliminary data.</text>
</comment>
<keyword evidence="3 9" id="KW-0812">Transmembrane</keyword>
<feature type="domain" description="CBS" evidence="11">
    <location>
        <begin position="287"/>
        <end position="344"/>
    </location>
</feature>
<dbReference type="CDD" id="cd04590">
    <property type="entry name" value="CBS_pair_CorC_HlyC_assoc"/>
    <property type="match status" value="1"/>
</dbReference>
<dbReference type="Pfam" id="PF03471">
    <property type="entry name" value="CorC_HlyC"/>
    <property type="match status" value="1"/>
</dbReference>
<keyword evidence="4" id="KW-0677">Repeat</keyword>
<keyword evidence="5 9" id="KW-1133">Transmembrane helix</keyword>
<evidence type="ECO:0000256" key="2">
    <source>
        <dbReference type="ARBA" id="ARBA00022475"/>
    </source>
</evidence>
<evidence type="ECO:0000256" key="3">
    <source>
        <dbReference type="ARBA" id="ARBA00022692"/>
    </source>
</evidence>
<dbReference type="Gene3D" id="3.10.580.10">
    <property type="entry name" value="CBS-domain"/>
    <property type="match status" value="1"/>
</dbReference>
<evidence type="ECO:0000259" key="11">
    <source>
        <dbReference type="PROSITE" id="PS51371"/>
    </source>
</evidence>
<dbReference type="InterPro" id="IPR051676">
    <property type="entry name" value="UPF0053_domain"/>
</dbReference>
<dbReference type="InterPro" id="IPR036318">
    <property type="entry name" value="FAD-bd_PCMH-like_sf"/>
</dbReference>
<dbReference type="InterPro" id="IPR046342">
    <property type="entry name" value="CBS_dom_sf"/>
</dbReference>
<feature type="domain" description="CNNM transmembrane" evidence="12">
    <location>
        <begin position="1"/>
        <end position="203"/>
    </location>
</feature>
<feature type="transmembrane region" description="Helical" evidence="10">
    <location>
        <begin position="106"/>
        <end position="124"/>
    </location>
</feature>
<comment type="subcellular location">
    <subcellularLocation>
        <location evidence="1">Cell membrane</location>
        <topology evidence="1">Multi-pass membrane protein</topology>
    </subcellularLocation>
</comment>
<dbReference type="InterPro" id="IPR000644">
    <property type="entry name" value="CBS_dom"/>
</dbReference>
<organism evidence="13 14">
    <name type="scientific">Banduia mediterranea</name>
    <dbReference type="NCBI Taxonomy" id="3075609"/>
    <lineage>
        <taxon>Bacteria</taxon>
        <taxon>Pseudomonadati</taxon>
        <taxon>Pseudomonadota</taxon>
        <taxon>Gammaproteobacteria</taxon>
        <taxon>Nevskiales</taxon>
        <taxon>Algiphilaceae</taxon>
        <taxon>Banduia</taxon>
    </lineage>
</organism>
<sequence length="436" mass="48618">MDNWQLMLGALLLVLLNGFFVAAEFAIVKLRLTQAEELAEDGGIFARVLRSVRSNLDAYLSACQLGITLASLGLGWIGEPAFARVLEPALAALGVTSPEAIHGTSFALAFSLISFLHIVLGELAPKSIAIRHPSSISLWTATPLFLFHWLAYPFIRLLNGSANLLLRLLGVEILHEGDEAHSADEIKKVLLASHRHGELSRQETHWLTNALEISDLATGDLMRPWSDAVILDVDMPLPDIARIAARYRFSRYPVCEDGRENPVGLLLFKDLFAALQERPELTDVREVMRDIPVVSRDDSAAGLFRRFLRGHPHFALVVDRRGGPLGFVTFDHVLDVLFGRVQDEFRRARDDWKLAPDGSYEGRGTLPIITLERLIGHEIESGEADSVGGLVMQHLDRVPHDGDTAEFDDMRIEVLEMEGPRVERVRLRIQARSRND</sequence>
<dbReference type="PROSITE" id="PS51371">
    <property type="entry name" value="CBS"/>
    <property type="match status" value="2"/>
</dbReference>
<dbReference type="SUPFAM" id="SSF54631">
    <property type="entry name" value="CBS-domain pair"/>
    <property type="match status" value="1"/>
</dbReference>
<evidence type="ECO:0000313" key="14">
    <source>
        <dbReference type="Proteomes" id="UP001254608"/>
    </source>
</evidence>
<feature type="transmembrane region" description="Helical" evidence="10">
    <location>
        <begin position="6"/>
        <end position="28"/>
    </location>
</feature>
<dbReference type="InterPro" id="IPR044751">
    <property type="entry name" value="Ion_transp-like_CBS"/>
</dbReference>
<keyword evidence="2" id="KW-1003">Cell membrane</keyword>
<dbReference type="PROSITE" id="PS51846">
    <property type="entry name" value="CNNM"/>
    <property type="match status" value="1"/>
</dbReference>
<name>A0ABU2WGK8_9GAMM</name>
<dbReference type="PANTHER" id="PTHR43099:SF5">
    <property type="entry name" value="HLYC_CORC FAMILY TRANSPORTER"/>
    <property type="match status" value="1"/>
</dbReference>
<evidence type="ECO:0000256" key="5">
    <source>
        <dbReference type="ARBA" id="ARBA00022989"/>
    </source>
</evidence>
<dbReference type="Pfam" id="PF01595">
    <property type="entry name" value="CNNM"/>
    <property type="match status" value="1"/>
</dbReference>
<gene>
    <name evidence="13" type="ORF">RM530_06455</name>
</gene>
<feature type="transmembrane region" description="Helical" evidence="10">
    <location>
        <begin position="136"/>
        <end position="155"/>
    </location>
</feature>
<dbReference type="SUPFAM" id="SSF56176">
    <property type="entry name" value="FAD-binding/transporter-associated domain-like"/>
    <property type="match status" value="1"/>
</dbReference>
<dbReference type="InterPro" id="IPR005170">
    <property type="entry name" value="Transptr-assoc_dom"/>
</dbReference>
<dbReference type="RefSeq" id="WP_311364399.1">
    <property type="nucleotide sequence ID" value="NZ_JAVRIC010000006.1"/>
</dbReference>